<feature type="compositionally biased region" description="Gly residues" evidence="5">
    <location>
        <begin position="230"/>
        <end position="244"/>
    </location>
</feature>
<comment type="caution">
    <text evidence="7">The sequence shown here is derived from an EMBL/GenBank/DDBJ whole genome shotgun (WGS) entry which is preliminary data.</text>
</comment>
<evidence type="ECO:0000256" key="1">
    <source>
        <dbReference type="ARBA" id="ARBA00004141"/>
    </source>
</evidence>
<gene>
    <name evidence="7" type="ORF">B0J11DRAFT_149293</name>
</gene>
<dbReference type="GO" id="GO:0000822">
    <property type="term" value="F:inositol hexakisphosphate binding"/>
    <property type="evidence" value="ECO:0007669"/>
    <property type="project" value="TreeGrafter"/>
</dbReference>
<name>A0A9P9ECL0_9PLEO</name>
<dbReference type="PANTHER" id="PTHR10783:SF103">
    <property type="entry name" value="SOLUTE CARRIER FAMILY 53 MEMBER 1"/>
    <property type="match status" value="1"/>
</dbReference>
<dbReference type="PANTHER" id="PTHR10783">
    <property type="entry name" value="XENOTROPIC AND POLYTROPIC RETROVIRUS RECEPTOR 1-RELATED"/>
    <property type="match status" value="1"/>
</dbReference>
<evidence type="ECO:0000259" key="6">
    <source>
        <dbReference type="PROSITE" id="PS51380"/>
    </source>
</evidence>
<keyword evidence="3" id="KW-1133">Transmembrane helix</keyword>
<dbReference type="OrthoDB" id="3791715at2759"/>
<dbReference type="InterPro" id="IPR004342">
    <property type="entry name" value="EXS_C"/>
</dbReference>
<protein>
    <submittedName>
        <fullName evidence="7">EXS family-domain-containing protein</fullName>
    </submittedName>
</protein>
<reference evidence="7" key="1">
    <citation type="journal article" date="2021" name="Nat. Commun.">
        <title>Genetic determinants of endophytism in the Arabidopsis root mycobiome.</title>
        <authorList>
            <person name="Mesny F."/>
            <person name="Miyauchi S."/>
            <person name="Thiergart T."/>
            <person name="Pickel B."/>
            <person name="Atanasova L."/>
            <person name="Karlsson M."/>
            <person name="Huettel B."/>
            <person name="Barry K.W."/>
            <person name="Haridas S."/>
            <person name="Chen C."/>
            <person name="Bauer D."/>
            <person name="Andreopoulos W."/>
            <person name="Pangilinan J."/>
            <person name="LaButti K."/>
            <person name="Riley R."/>
            <person name="Lipzen A."/>
            <person name="Clum A."/>
            <person name="Drula E."/>
            <person name="Henrissat B."/>
            <person name="Kohler A."/>
            <person name="Grigoriev I.V."/>
            <person name="Martin F.M."/>
            <person name="Hacquard S."/>
        </authorList>
    </citation>
    <scope>NUCLEOTIDE SEQUENCE</scope>
    <source>
        <strain evidence="7">MPI-CAGE-CH-0243</strain>
    </source>
</reference>
<dbReference type="GO" id="GO:0005794">
    <property type="term" value="C:Golgi apparatus"/>
    <property type="evidence" value="ECO:0007669"/>
    <property type="project" value="TreeGrafter"/>
</dbReference>
<dbReference type="GO" id="GO:0005886">
    <property type="term" value="C:plasma membrane"/>
    <property type="evidence" value="ECO:0007669"/>
    <property type="project" value="TreeGrafter"/>
</dbReference>
<feature type="domain" description="EXS" evidence="6">
    <location>
        <begin position="1"/>
        <end position="108"/>
    </location>
</feature>
<evidence type="ECO:0000256" key="2">
    <source>
        <dbReference type="ARBA" id="ARBA00022692"/>
    </source>
</evidence>
<keyword evidence="2" id="KW-0812">Transmembrane</keyword>
<feature type="compositionally biased region" description="Polar residues" evidence="5">
    <location>
        <begin position="123"/>
        <end position="133"/>
    </location>
</feature>
<evidence type="ECO:0000256" key="3">
    <source>
        <dbReference type="ARBA" id="ARBA00022989"/>
    </source>
</evidence>
<evidence type="ECO:0000256" key="5">
    <source>
        <dbReference type="SAM" id="MobiDB-lite"/>
    </source>
</evidence>
<feature type="compositionally biased region" description="Low complexity" evidence="5">
    <location>
        <begin position="110"/>
        <end position="122"/>
    </location>
</feature>
<comment type="subcellular location">
    <subcellularLocation>
        <location evidence="1">Membrane</location>
        <topology evidence="1">Multi-pass membrane protein</topology>
    </subcellularLocation>
</comment>
<proteinExistence type="predicted"/>
<feature type="region of interest" description="Disordered" evidence="5">
    <location>
        <begin position="99"/>
        <end position="276"/>
    </location>
</feature>
<accession>A0A9P9ECL0</accession>
<dbReference type="GO" id="GO:0016036">
    <property type="term" value="P:cellular response to phosphate starvation"/>
    <property type="evidence" value="ECO:0007669"/>
    <property type="project" value="TreeGrafter"/>
</dbReference>
<dbReference type="PROSITE" id="PS51380">
    <property type="entry name" value="EXS"/>
    <property type="match status" value="1"/>
</dbReference>
<evidence type="ECO:0000313" key="8">
    <source>
        <dbReference type="Proteomes" id="UP000700596"/>
    </source>
</evidence>
<feature type="compositionally biased region" description="Basic and acidic residues" evidence="5">
    <location>
        <begin position="247"/>
        <end position="264"/>
    </location>
</feature>
<organism evidence="7 8">
    <name type="scientific">Dendryphion nanum</name>
    <dbReference type="NCBI Taxonomy" id="256645"/>
    <lineage>
        <taxon>Eukaryota</taxon>
        <taxon>Fungi</taxon>
        <taxon>Dikarya</taxon>
        <taxon>Ascomycota</taxon>
        <taxon>Pezizomycotina</taxon>
        <taxon>Dothideomycetes</taxon>
        <taxon>Pleosporomycetidae</taxon>
        <taxon>Pleosporales</taxon>
        <taxon>Torulaceae</taxon>
        <taxon>Dendryphion</taxon>
    </lineage>
</organism>
<feature type="compositionally biased region" description="Basic and acidic residues" evidence="5">
    <location>
        <begin position="186"/>
        <end position="200"/>
    </location>
</feature>
<feature type="compositionally biased region" description="Acidic residues" evidence="5">
    <location>
        <begin position="212"/>
        <end position="224"/>
    </location>
</feature>
<dbReference type="Proteomes" id="UP000700596">
    <property type="component" value="Unassembled WGS sequence"/>
</dbReference>
<keyword evidence="4" id="KW-0472">Membrane</keyword>
<sequence>MDWSLGDPKAKHPFLRQTLGYKKVWMYYTAMIVDPILRFNWIFYAIIPLQIQHSAITSFAVAFSEVCRRGMWTLFRVENEHCTNVGRFRASRDIPLPYDLPSSPEVEVDGSSQQQQRPPSGRTETAPSSSRTPSEFARPMHASTFSTTDPEQLRPPGTRRRATSFGAANDSSPLARGLSRVGNIMRDAHAQDFERRKKPELGAQLGSGKAEVDDDSDDDDDDCDGPSRSGSGGELEGDSDGGGQIERQNERDIKRARRDVEIGRGEGGAGPRSESP</sequence>
<dbReference type="EMBL" id="JAGMWT010000002">
    <property type="protein sequence ID" value="KAH7134993.1"/>
    <property type="molecule type" value="Genomic_DNA"/>
</dbReference>
<dbReference type="Pfam" id="PF03124">
    <property type="entry name" value="EXS"/>
    <property type="match status" value="1"/>
</dbReference>
<dbReference type="AlphaFoldDB" id="A0A9P9ECL0"/>
<evidence type="ECO:0000313" key="7">
    <source>
        <dbReference type="EMBL" id="KAH7134993.1"/>
    </source>
</evidence>
<keyword evidence="8" id="KW-1185">Reference proteome</keyword>
<dbReference type="GO" id="GO:0006817">
    <property type="term" value="P:phosphate ion transport"/>
    <property type="evidence" value="ECO:0007669"/>
    <property type="project" value="TreeGrafter"/>
</dbReference>
<evidence type="ECO:0000256" key="4">
    <source>
        <dbReference type="ARBA" id="ARBA00023136"/>
    </source>
</evidence>